<protein>
    <recommendedName>
        <fullName evidence="2">Reverse transcriptase domain-containing protein</fullName>
    </recommendedName>
</protein>
<name>A0A151P1K5_ALLMI</name>
<dbReference type="SUPFAM" id="SSF56672">
    <property type="entry name" value="DNA/RNA polymerases"/>
    <property type="match status" value="1"/>
</dbReference>
<dbReference type="Pfam" id="PF00078">
    <property type="entry name" value="RVT_1"/>
    <property type="match status" value="1"/>
</dbReference>
<sequence length="116" mass="12482">MRQGCLLNPIIFNLAMELLLQAVAGRPGGLNLYSQKLSILDYADDLILLTPDATQLQQMLNVTSEAARFNSQFAESKSSPGCWRTLPHSLLGVGNSGFGIQPDDVIAPALHISSSQ</sequence>
<dbReference type="PROSITE" id="PS50878">
    <property type="entry name" value="RT_POL"/>
    <property type="match status" value="1"/>
</dbReference>
<feature type="signal peptide" evidence="1">
    <location>
        <begin position="1"/>
        <end position="25"/>
    </location>
</feature>
<evidence type="ECO:0000313" key="4">
    <source>
        <dbReference type="Proteomes" id="UP000050525"/>
    </source>
</evidence>
<dbReference type="InterPro" id="IPR043502">
    <property type="entry name" value="DNA/RNA_pol_sf"/>
</dbReference>
<comment type="caution">
    <text evidence="3">The sequence shown here is derived from an EMBL/GenBank/DDBJ whole genome shotgun (WGS) entry which is preliminary data.</text>
</comment>
<keyword evidence="4" id="KW-1185">Reference proteome</keyword>
<reference evidence="3 4" key="1">
    <citation type="journal article" date="2012" name="Genome Biol.">
        <title>Sequencing three crocodilian genomes to illuminate the evolution of archosaurs and amniotes.</title>
        <authorList>
            <person name="St John J.A."/>
            <person name="Braun E.L."/>
            <person name="Isberg S.R."/>
            <person name="Miles L.G."/>
            <person name="Chong A.Y."/>
            <person name="Gongora J."/>
            <person name="Dalzell P."/>
            <person name="Moran C."/>
            <person name="Bed'hom B."/>
            <person name="Abzhanov A."/>
            <person name="Burgess S.C."/>
            <person name="Cooksey A.M."/>
            <person name="Castoe T.A."/>
            <person name="Crawford N.G."/>
            <person name="Densmore L.D."/>
            <person name="Drew J.C."/>
            <person name="Edwards S.V."/>
            <person name="Faircloth B.C."/>
            <person name="Fujita M.K."/>
            <person name="Greenwold M.J."/>
            <person name="Hoffmann F.G."/>
            <person name="Howard J.M."/>
            <person name="Iguchi T."/>
            <person name="Janes D.E."/>
            <person name="Khan S.Y."/>
            <person name="Kohno S."/>
            <person name="de Koning A.J."/>
            <person name="Lance S.L."/>
            <person name="McCarthy F.M."/>
            <person name="McCormack J.E."/>
            <person name="Merchant M.E."/>
            <person name="Peterson D.G."/>
            <person name="Pollock D.D."/>
            <person name="Pourmand N."/>
            <person name="Raney B.J."/>
            <person name="Roessler K.A."/>
            <person name="Sanford J.R."/>
            <person name="Sawyer R.H."/>
            <person name="Schmidt C.J."/>
            <person name="Triplett E.W."/>
            <person name="Tuberville T.D."/>
            <person name="Venegas-Anaya M."/>
            <person name="Howard J.T."/>
            <person name="Jarvis E.D."/>
            <person name="Guillette L.J.Jr."/>
            <person name="Glenn T.C."/>
            <person name="Green R.E."/>
            <person name="Ray D.A."/>
        </authorList>
    </citation>
    <scope>NUCLEOTIDE SEQUENCE [LARGE SCALE GENOMIC DNA]</scope>
    <source>
        <strain evidence="3">KSC_2009_1</strain>
    </source>
</reference>
<feature type="chain" id="PRO_5007586573" description="Reverse transcriptase domain-containing protein" evidence="1">
    <location>
        <begin position="26"/>
        <end position="116"/>
    </location>
</feature>
<dbReference type="InterPro" id="IPR000477">
    <property type="entry name" value="RT_dom"/>
</dbReference>
<evidence type="ECO:0000256" key="1">
    <source>
        <dbReference type="SAM" id="SignalP"/>
    </source>
</evidence>
<feature type="domain" description="Reverse transcriptase" evidence="2">
    <location>
        <begin position="1"/>
        <end position="95"/>
    </location>
</feature>
<dbReference type="AlphaFoldDB" id="A0A151P1K5"/>
<proteinExistence type="predicted"/>
<evidence type="ECO:0000313" key="3">
    <source>
        <dbReference type="EMBL" id="KYO42951.1"/>
    </source>
</evidence>
<keyword evidence="1" id="KW-0732">Signal</keyword>
<dbReference type="Proteomes" id="UP000050525">
    <property type="component" value="Unassembled WGS sequence"/>
</dbReference>
<accession>A0A151P1K5</accession>
<evidence type="ECO:0000259" key="2">
    <source>
        <dbReference type="PROSITE" id="PS50878"/>
    </source>
</evidence>
<organism evidence="3 4">
    <name type="scientific">Alligator mississippiensis</name>
    <name type="common">American alligator</name>
    <dbReference type="NCBI Taxonomy" id="8496"/>
    <lineage>
        <taxon>Eukaryota</taxon>
        <taxon>Metazoa</taxon>
        <taxon>Chordata</taxon>
        <taxon>Craniata</taxon>
        <taxon>Vertebrata</taxon>
        <taxon>Euteleostomi</taxon>
        <taxon>Archelosauria</taxon>
        <taxon>Archosauria</taxon>
        <taxon>Crocodylia</taxon>
        <taxon>Alligatoridae</taxon>
        <taxon>Alligatorinae</taxon>
        <taxon>Alligator</taxon>
    </lineage>
</organism>
<gene>
    <name evidence="3" type="ORF">Y1Q_0010281</name>
</gene>
<dbReference type="EMBL" id="AKHW03001300">
    <property type="protein sequence ID" value="KYO42951.1"/>
    <property type="molecule type" value="Genomic_DNA"/>
</dbReference>